<dbReference type="EMBL" id="LDZY01000007">
    <property type="protein sequence ID" value="KLU65661.1"/>
    <property type="molecule type" value="Genomic_DNA"/>
</dbReference>
<dbReference type="PATRIC" id="fig|476652.3.peg.2377"/>
<keyword evidence="1" id="KW-1133">Transmembrane helix</keyword>
<gene>
    <name evidence="2" type="ORF">DEAC_c22910</name>
</gene>
<sequence>MSIFTELIIRGVLVIALNDSIILYVVKKRSSPITIPLILEITIVTSVALVINIWYCLKKNGII</sequence>
<evidence type="ECO:0000313" key="2">
    <source>
        <dbReference type="EMBL" id="KLU65661.1"/>
    </source>
</evidence>
<accession>A0A0J1ILT1</accession>
<keyword evidence="3" id="KW-1185">Reference proteome</keyword>
<evidence type="ECO:0000256" key="1">
    <source>
        <dbReference type="SAM" id="Phobius"/>
    </source>
</evidence>
<keyword evidence="1" id="KW-0472">Membrane</keyword>
<evidence type="ECO:0000313" key="3">
    <source>
        <dbReference type="Proteomes" id="UP000036356"/>
    </source>
</evidence>
<name>A0A0J1ILT1_9FIRM</name>
<protein>
    <submittedName>
        <fullName evidence="2">Uncharacterized protein</fullName>
    </submittedName>
</protein>
<feature type="transmembrane region" description="Helical" evidence="1">
    <location>
        <begin position="33"/>
        <end position="57"/>
    </location>
</feature>
<dbReference type="AlphaFoldDB" id="A0A0J1ILT1"/>
<keyword evidence="1" id="KW-0812">Transmembrane</keyword>
<comment type="caution">
    <text evidence="2">The sequence shown here is derived from an EMBL/GenBank/DDBJ whole genome shotgun (WGS) entry which is preliminary data.</text>
</comment>
<feature type="transmembrane region" description="Helical" evidence="1">
    <location>
        <begin position="7"/>
        <end position="27"/>
    </location>
</feature>
<reference evidence="2 3" key="1">
    <citation type="submission" date="2015-06" db="EMBL/GenBank/DDBJ databases">
        <title>Draft genome of the moderately acidophilic sulfate reducer Candidatus Desulfosporosinus acididurans strain M1.</title>
        <authorList>
            <person name="Poehlein A."/>
            <person name="Petzsch P."/>
            <person name="Johnson B.D."/>
            <person name="Schloemann M."/>
            <person name="Daniel R."/>
            <person name="Muehling M."/>
        </authorList>
    </citation>
    <scope>NUCLEOTIDE SEQUENCE [LARGE SCALE GENOMIC DNA]</scope>
    <source>
        <strain evidence="2 3">M1</strain>
    </source>
</reference>
<dbReference type="Proteomes" id="UP000036356">
    <property type="component" value="Unassembled WGS sequence"/>
</dbReference>
<organism evidence="2 3">
    <name type="scientific">Desulfosporosinus acididurans</name>
    <dbReference type="NCBI Taxonomy" id="476652"/>
    <lineage>
        <taxon>Bacteria</taxon>
        <taxon>Bacillati</taxon>
        <taxon>Bacillota</taxon>
        <taxon>Clostridia</taxon>
        <taxon>Eubacteriales</taxon>
        <taxon>Desulfitobacteriaceae</taxon>
        <taxon>Desulfosporosinus</taxon>
    </lineage>
</organism>
<proteinExistence type="predicted"/>